<evidence type="ECO:0000256" key="2">
    <source>
        <dbReference type="ARBA" id="ARBA00023015"/>
    </source>
</evidence>
<keyword evidence="3" id="KW-0731">Sigma factor</keyword>
<dbReference type="Gene3D" id="1.10.1740.10">
    <property type="match status" value="1"/>
</dbReference>
<dbReference type="NCBIfam" id="TIGR02937">
    <property type="entry name" value="sigma70-ECF"/>
    <property type="match status" value="1"/>
</dbReference>
<keyword evidence="9" id="KW-1185">Reference proteome</keyword>
<dbReference type="InterPro" id="IPR036388">
    <property type="entry name" value="WH-like_DNA-bd_sf"/>
</dbReference>
<evidence type="ECO:0000256" key="3">
    <source>
        <dbReference type="ARBA" id="ARBA00023082"/>
    </source>
</evidence>
<accession>A0ABV1TQP4</accession>
<evidence type="ECO:0000313" key="9">
    <source>
        <dbReference type="Proteomes" id="UP001490365"/>
    </source>
</evidence>
<dbReference type="Pfam" id="PF04542">
    <property type="entry name" value="Sigma70_r2"/>
    <property type="match status" value="1"/>
</dbReference>
<dbReference type="PANTHER" id="PTHR47756:SF2">
    <property type="entry name" value="BLL6612 PROTEIN"/>
    <property type="match status" value="1"/>
</dbReference>
<keyword evidence="2" id="KW-0805">Transcription regulation</keyword>
<gene>
    <name evidence="8" type="ORF">ABT211_34195</name>
</gene>
<keyword evidence="4" id="KW-0804">Transcription</keyword>
<comment type="similarity">
    <text evidence="1">Belongs to the sigma-70 factor family. ECF subfamily.</text>
</comment>
<dbReference type="InterPro" id="IPR046531">
    <property type="entry name" value="DUF6596"/>
</dbReference>
<evidence type="ECO:0000259" key="5">
    <source>
        <dbReference type="Pfam" id="PF04542"/>
    </source>
</evidence>
<dbReference type="PANTHER" id="PTHR47756">
    <property type="entry name" value="BLL6612 PROTEIN-RELATED"/>
    <property type="match status" value="1"/>
</dbReference>
<proteinExistence type="inferred from homology"/>
<evidence type="ECO:0000313" key="8">
    <source>
        <dbReference type="EMBL" id="MER6272297.1"/>
    </source>
</evidence>
<dbReference type="Pfam" id="PF08281">
    <property type="entry name" value="Sigma70_r4_2"/>
    <property type="match status" value="1"/>
</dbReference>
<dbReference type="Pfam" id="PF20239">
    <property type="entry name" value="DUF6596"/>
    <property type="match status" value="1"/>
</dbReference>
<dbReference type="InterPro" id="IPR007627">
    <property type="entry name" value="RNA_pol_sigma70_r2"/>
</dbReference>
<dbReference type="InterPro" id="IPR013249">
    <property type="entry name" value="RNA_pol_sigma70_r4_t2"/>
</dbReference>
<evidence type="ECO:0000259" key="6">
    <source>
        <dbReference type="Pfam" id="PF08281"/>
    </source>
</evidence>
<dbReference type="EMBL" id="JBEOZM010000021">
    <property type="protein sequence ID" value="MER6272297.1"/>
    <property type="molecule type" value="Genomic_DNA"/>
</dbReference>
<dbReference type="RefSeq" id="WP_351960619.1">
    <property type="nucleotide sequence ID" value="NZ_JBEOZM010000021.1"/>
</dbReference>
<name>A0ABV1TQP4_9ACTN</name>
<sequence>MSTTDEVEAAVAAAFREEWAQVVATLIRVTGDWDLAEECAQDAFAQALDRWRRDGVPGRPGAWLTTTARNRALDVLRREAVGARKLREAAVLARDEGPYDPFDPYDPFGEGGEGGEGDGGGVADDRLRLVFTCCHPALPIEARVALTLRTLAGLTTPEIARAFLVPEATMAQRLVRAKRKIRNAGIPYRVPPAHLLPERTTGVLGVLYLLFNEGYAATAGDDLVRAGLCAEAIRLARLLARLMPDEPEVVGLLALLLLHDARRDARVDVAGDLVTLEDQDRAAWDRAEIDEGTALLDGALRRGRPGPYQIQAAIAACHATARAAADTDWADIAGLYGELQRYVPSAVVRLNRAVAVGMAEGGEAGLALVAELDAEDDLSGYHLLPATRADLLRRMGRLREAAESYARALELAENAAERRFLAKRLAECRPH</sequence>
<comment type="caution">
    <text evidence="8">The sequence shown here is derived from an EMBL/GenBank/DDBJ whole genome shotgun (WGS) entry which is preliminary data.</text>
</comment>
<feature type="domain" description="RNA polymerase sigma-70 region 2" evidence="5">
    <location>
        <begin position="21"/>
        <end position="79"/>
    </location>
</feature>
<feature type="domain" description="RNA polymerase sigma factor 70 region 4 type 2" evidence="6">
    <location>
        <begin position="131"/>
        <end position="181"/>
    </location>
</feature>
<dbReference type="SUPFAM" id="SSF88946">
    <property type="entry name" value="Sigma2 domain of RNA polymerase sigma factors"/>
    <property type="match status" value="1"/>
</dbReference>
<dbReference type="Gene3D" id="1.10.10.10">
    <property type="entry name" value="Winged helix-like DNA-binding domain superfamily/Winged helix DNA-binding domain"/>
    <property type="match status" value="1"/>
</dbReference>
<evidence type="ECO:0000256" key="1">
    <source>
        <dbReference type="ARBA" id="ARBA00010641"/>
    </source>
</evidence>
<dbReference type="InterPro" id="IPR014284">
    <property type="entry name" value="RNA_pol_sigma-70_dom"/>
</dbReference>
<evidence type="ECO:0000256" key="4">
    <source>
        <dbReference type="ARBA" id="ARBA00023163"/>
    </source>
</evidence>
<protein>
    <submittedName>
        <fullName evidence="8">RNA polymerase sigma factor</fullName>
    </submittedName>
</protein>
<dbReference type="SUPFAM" id="SSF88659">
    <property type="entry name" value="Sigma3 and sigma4 domains of RNA polymerase sigma factors"/>
    <property type="match status" value="1"/>
</dbReference>
<dbReference type="InterPro" id="IPR013324">
    <property type="entry name" value="RNA_pol_sigma_r3/r4-like"/>
</dbReference>
<dbReference type="InterPro" id="IPR013325">
    <property type="entry name" value="RNA_pol_sigma_r2"/>
</dbReference>
<feature type="domain" description="DUF6596" evidence="7">
    <location>
        <begin position="199"/>
        <end position="299"/>
    </location>
</feature>
<dbReference type="Proteomes" id="UP001490365">
    <property type="component" value="Unassembled WGS sequence"/>
</dbReference>
<reference evidence="8 9" key="1">
    <citation type="submission" date="2024-06" db="EMBL/GenBank/DDBJ databases">
        <title>The Natural Products Discovery Center: Release of the First 8490 Sequenced Strains for Exploring Actinobacteria Biosynthetic Diversity.</title>
        <authorList>
            <person name="Kalkreuter E."/>
            <person name="Kautsar S.A."/>
            <person name="Yang D."/>
            <person name="Bader C.D."/>
            <person name="Teijaro C.N."/>
            <person name="Fluegel L."/>
            <person name="Davis C.M."/>
            <person name="Simpson J.R."/>
            <person name="Lauterbach L."/>
            <person name="Steele A.D."/>
            <person name="Gui C."/>
            <person name="Meng S."/>
            <person name="Li G."/>
            <person name="Viehrig K."/>
            <person name="Ye F."/>
            <person name="Su P."/>
            <person name="Kiefer A.F."/>
            <person name="Nichols A."/>
            <person name="Cepeda A.J."/>
            <person name="Yan W."/>
            <person name="Fan B."/>
            <person name="Jiang Y."/>
            <person name="Adhikari A."/>
            <person name="Zheng C.-J."/>
            <person name="Schuster L."/>
            <person name="Cowan T.M."/>
            <person name="Smanski M.J."/>
            <person name="Chevrette M.G."/>
            <person name="De Carvalho L.P.S."/>
            <person name="Shen B."/>
        </authorList>
    </citation>
    <scope>NUCLEOTIDE SEQUENCE [LARGE SCALE GENOMIC DNA]</scope>
    <source>
        <strain evidence="8 9">NPDC001694</strain>
    </source>
</reference>
<evidence type="ECO:0000259" key="7">
    <source>
        <dbReference type="Pfam" id="PF20239"/>
    </source>
</evidence>
<organism evidence="8 9">
    <name type="scientific">Streptomyces sp. 900105755</name>
    <dbReference type="NCBI Taxonomy" id="3154389"/>
    <lineage>
        <taxon>Bacteria</taxon>
        <taxon>Bacillati</taxon>
        <taxon>Actinomycetota</taxon>
        <taxon>Actinomycetes</taxon>
        <taxon>Kitasatosporales</taxon>
        <taxon>Streptomycetaceae</taxon>
        <taxon>Streptomyces</taxon>
    </lineage>
</organism>